<sequence>MSKLSVTTTALFFLHSALWAPSVAAKWFTQQDLFTAAHQNLLEGKTSQSFDSMVQAWQQNPTNIQTSNLNGLLELAITEDCGHSLDQAPLPPWLSSLVIQREMVQNQNQILPKLLINGVSEPRVTSIEFIRWPEQSVISATPKRLNGGYFSIETKRLEKASNEGLYQLTIKADGEEDYTTWVLMTAPSKKQRIGWIDSRNWRIERNGLPNRACPSPVLAMNVYDLNDTSWTPLWTENVDGKLPTTVPKLDLPDGRYWLSVGLVESRWQGEISILDIQTITRPVDFPDY</sequence>
<evidence type="ECO:0000313" key="3">
    <source>
        <dbReference type="Proteomes" id="UP000241771"/>
    </source>
</evidence>
<protein>
    <submittedName>
        <fullName evidence="2">DUF2861 domain-containing protein</fullName>
    </submittedName>
</protein>
<dbReference type="Pfam" id="PF11060">
    <property type="entry name" value="DUF2861"/>
    <property type="match status" value="1"/>
</dbReference>
<accession>A0A2T3NVD2</accession>
<name>A0A2T3NVD2_9GAMM</name>
<evidence type="ECO:0000313" key="2">
    <source>
        <dbReference type="EMBL" id="PSW20205.1"/>
    </source>
</evidence>
<gene>
    <name evidence="2" type="ORF">C9I98_09115</name>
</gene>
<feature type="chain" id="PRO_5015743025" evidence="1">
    <location>
        <begin position="26"/>
        <end position="288"/>
    </location>
</feature>
<dbReference type="InterPro" id="IPR021290">
    <property type="entry name" value="DUF2861"/>
</dbReference>
<dbReference type="RefSeq" id="WP_051901930.1">
    <property type="nucleotide sequence ID" value="NZ_JGVO01000111.1"/>
</dbReference>
<reference evidence="2 3" key="1">
    <citation type="submission" date="2018-01" db="EMBL/GenBank/DDBJ databases">
        <title>Whole genome sequencing of Histamine producing bacteria.</title>
        <authorList>
            <person name="Butler K."/>
        </authorList>
    </citation>
    <scope>NUCLEOTIDE SEQUENCE [LARGE SCALE GENOMIC DNA]</scope>
    <source>
        <strain evidence="2 3">DSM 100436</strain>
    </source>
</reference>
<feature type="signal peptide" evidence="1">
    <location>
        <begin position="1"/>
        <end position="25"/>
    </location>
</feature>
<keyword evidence="1" id="KW-0732">Signal</keyword>
<dbReference type="AlphaFoldDB" id="A0A2T3NVD2"/>
<dbReference type="Proteomes" id="UP000241771">
    <property type="component" value="Unassembled WGS sequence"/>
</dbReference>
<dbReference type="EMBL" id="PYMA01000004">
    <property type="protein sequence ID" value="PSW20205.1"/>
    <property type="molecule type" value="Genomic_DNA"/>
</dbReference>
<organism evidence="2 3">
    <name type="scientific">Photobacterium sanctipauli</name>
    <dbReference type="NCBI Taxonomy" id="1342794"/>
    <lineage>
        <taxon>Bacteria</taxon>
        <taxon>Pseudomonadati</taxon>
        <taxon>Pseudomonadota</taxon>
        <taxon>Gammaproteobacteria</taxon>
        <taxon>Vibrionales</taxon>
        <taxon>Vibrionaceae</taxon>
        <taxon>Photobacterium</taxon>
    </lineage>
</organism>
<comment type="caution">
    <text evidence="2">The sequence shown here is derived from an EMBL/GenBank/DDBJ whole genome shotgun (WGS) entry which is preliminary data.</text>
</comment>
<proteinExistence type="predicted"/>
<evidence type="ECO:0000256" key="1">
    <source>
        <dbReference type="SAM" id="SignalP"/>
    </source>
</evidence>
<dbReference type="OrthoDB" id="5914970at2"/>
<keyword evidence="3" id="KW-1185">Reference proteome</keyword>